<dbReference type="EMBL" id="MEXR01000037">
    <property type="protein sequence ID" value="OGD09200.1"/>
    <property type="molecule type" value="Genomic_DNA"/>
</dbReference>
<feature type="transmembrane region" description="Helical" evidence="11">
    <location>
        <begin position="217"/>
        <end position="243"/>
    </location>
</feature>
<dbReference type="CDD" id="cd00310">
    <property type="entry name" value="ATP-synt_Fo_a_6"/>
    <property type="match status" value="1"/>
</dbReference>
<dbReference type="GO" id="GO:0042777">
    <property type="term" value="P:proton motive force-driven plasma membrane ATP synthesis"/>
    <property type="evidence" value="ECO:0007669"/>
    <property type="project" value="TreeGrafter"/>
</dbReference>
<reference evidence="13 14" key="1">
    <citation type="journal article" date="2016" name="Nat. Commun.">
        <title>Thousands of microbial genomes shed light on interconnected biogeochemical processes in an aquifer system.</title>
        <authorList>
            <person name="Anantharaman K."/>
            <person name="Brown C.T."/>
            <person name="Hug L.A."/>
            <person name="Sharon I."/>
            <person name="Castelle C.J."/>
            <person name="Probst A.J."/>
            <person name="Thomas B.C."/>
            <person name="Singh A."/>
            <person name="Wilkins M.J."/>
            <person name="Karaoz U."/>
            <person name="Brodie E.L."/>
            <person name="Williams K.H."/>
            <person name="Hubbard S.S."/>
            <person name="Banfield J.F."/>
        </authorList>
    </citation>
    <scope>NUCLEOTIDE SEQUENCE [LARGE SCALE GENOMIC DNA]</scope>
</reference>
<dbReference type="GO" id="GO:0046933">
    <property type="term" value="F:proton-transporting ATP synthase activity, rotational mechanism"/>
    <property type="evidence" value="ECO:0007669"/>
    <property type="project" value="UniProtKB-UniRule"/>
</dbReference>
<keyword evidence="10 11" id="KW-0066">ATP synthesis</keyword>
<dbReference type="InterPro" id="IPR035908">
    <property type="entry name" value="F0_ATP_A_sf"/>
</dbReference>
<evidence type="ECO:0000256" key="1">
    <source>
        <dbReference type="ARBA" id="ARBA00004141"/>
    </source>
</evidence>
<dbReference type="Pfam" id="PF00119">
    <property type="entry name" value="ATP-synt_A"/>
    <property type="match status" value="1"/>
</dbReference>
<dbReference type="STRING" id="1797263.A2397_04425"/>
<keyword evidence="9 11" id="KW-0472">Membrane</keyword>
<keyword evidence="7 11" id="KW-1133">Transmembrane helix</keyword>
<dbReference type="SUPFAM" id="SSF81336">
    <property type="entry name" value="F1F0 ATP synthase subunit A"/>
    <property type="match status" value="1"/>
</dbReference>
<evidence type="ECO:0000256" key="6">
    <source>
        <dbReference type="ARBA" id="ARBA00022781"/>
    </source>
</evidence>
<dbReference type="GO" id="GO:0005886">
    <property type="term" value="C:plasma membrane"/>
    <property type="evidence" value="ECO:0007669"/>
    <property type="project" value="UniProtKB-SubCell"/>
</dbReference>
<keyword evidence="11" id="KW-1003">Cell membrane</keyword>
<dbReference type="InterPro" id="IPR023011">
    <property type="entry name" value="ATP_synth_F0_asu_AS"/>
</dbReference>
<evidence type="ECO:0000256" key="10">
    <source>
        <dbReference type="ARBA" id="ARBA00023310"/>
    </source>
</evidence>
<evidence type="ECO:0000256" key="2">
    <source>
        <dbReference type="ARBA" id="ARBA00006810"/>
    </source>
</evidence>
<keyword evidence="3 11" id="KW-0813">Transport</keyword>
<evidence type="ECO:0000256" key="11">
    <source>
        <dbReference type="HAMAP-Rule" id="MF_01393"/>
    </source>
</evidence>
<dbReference type="Proteomes" id="UP000176424">
    <property type="component" value="Unassembled WGS sequence"/>
</dbReference>
<dbReference type="PANTHER" id="PTHR42823:SF3">
    <property type="entry name" value="ATP SYNTHASE SUBUNIT A, CHLOROPLASTIC"/>
    <property type="match status" value="1"/>
</dbReference>
<evidence type="ECO:0000313" key="13">
    <source>
        <dbReference type="EMBL" id="OGD09200.1"/>
    </source>
</evidence>
<keyword evidence="6 11" id="KW-0375">Hydrogen ion transport</keyword>
<comment type="caution">
    <text evidence="13">The sequence shown here is derived from an EMBL/GenBank/DDBJ whole genome shotgun (WGS) entry which is preliminary data.</text>
</comment>
<comment type="subcellular location">
    <subcellularLocation>
        <location evidence="11 12">Cell membrane</location>
        <topology evidence="11 12">Multi-pass membrane protein</topology>
    </subcellularLocation>
    <subcellularLocation>
        <location evidence="1">Membrane</location>
        <topology evidence="1">Multi-pass membrane protein</topology>
    </subcellularLocation>
</comment>
<evidence type="ECO:0000256" key="4">
    <source>
        <dbReference type="ARBA" id="ARBA00022547"/>
    </source>
</evidence>
<sequence length="248" mass="26912">MHISLSAETLFFLQGIPITNSFLTSTIVIILLSVAAILVGVNYQKLPSGLQHFFEMAYEMFEDLAVSIMGDKGRKYVPLCVTFFLFIISANWLALVPGVGSIGFWEHVHGEKILVPFLRGANADINTTLALALVSVGAAQVYGVKVSGLIGHLKHFTNPLEIVGEISKVLSFAFRLFGNIFAGEVLLLAAASMLILVTGQETASFGVVGGLIQVPFLMLEIFVGFIQAFIFTVLSLVFISLYVTHESH</sequence>
<organism evidence="13 14">
    <name type="scientific">Candidatus Amesbacteria bacterium RIFOXYB1_FULL_44_23</name>
    <dbReference type="NCBI Taxonomy" id="1797263"/>
    <lineage>
        <taxon>Bacteria</taxon>
        <taxon>Candidatus Amesiibacteriota</taxon>
    </lineage>
</organism>
<dbReference type="NCBIfam" id="TIGR01131">
    <property type="entry name" value="ATP_synt_6_or_A"/>
    <property type="match status" value="1"/>
</dbReference>
<evidence type="ECO:0000256" key="9">
    <source>
        <dbReference type="ARBA" id="ARBA00023136"/>
    </source>
</evidence>
<evidence type="ECO:0000313" key="14">
    <source>
        <dbReference type="Proteomes" id="UP000176424"/>
    </source>
</evidence>
<feature type="transmembrane region" description="Helical" evidence="11">
    <location>
        <begin position="176"/>
        <end position="197"/>
    </location>
</feature>
<dbReference type="InterPro" id="IPR000568">
    <property type="entry name" value="ATP_synth_F0_asu"/>
</dbReference>
<dbReference type="PRINTS" id="PR00123">
    <property type="entry name" value="ATPASEA"/>
</dbReference>
<evidence type="ECO:0000256" key="8">
    <source>
        <dbReference type="ARBA" id="ARBA00023065"/>
    </source>
</evidence>
<dbReference type="PROSITE" id="PS00449">
    <property type="entry name" value="ATPASE_A"/>
    <property type="match status" value="1"/>
</dbReference>
<name>A0A1F4ZSH0_9BACT</name>
<keyword evidence="8 11" id="KW-0406">Ion transport</keyword>
<gene>
    <name evidence="11" type="primary">atpB</name>
    <name evidence="13" type="ORF">A2397_04425</name>
</gene>
<keyword evidence="5 11" id="KW-0812">Transmembrane</keyword>
<feature type="transmembrane region" description="Helical" evidence="11">
    <location>
        <begin position="22"/>
        <end position="43"/>
    </location>
</feature>
<dbReference type="PANTHER" id="PTHR42823">
    <property type="entry name" value="ATP SYNTHASE SUBUNIT A, CHLOROPLASTIC"/>
    <property type="match status" value="1"/>
</dbReference>
<proteinExistence type="inferred from homology"/>
<dbReference type="AlphaFoldDB" id="A0A1F4ZSH0"/>
<evidence type="ECO:0000256" key="5">
    <source>
        <dbReference type="ARBA" id="ARBA00022692"/>
    </source>
</evidence>
<comment type="function">
    <text evidence="11 12">Key component of the proton channel; it plays a direct role in the translocation of protons across the membrane.</text>
</comment>
<dbReference type="Gene3D" id="1.20.120.220">
    <property type="entry name" value="ATP synthase, F0 complex, subunit A"/>
    <property type="match status" value="1"/>
</dbReference>
<evidence type="ECO:0000256" key="3">
    <source>
        <dbReference type="ARBA" id="ARBA00022448"/>
    </source>
</evidence>
<dbReference type="GO" id="GO:0045259">
    <property type="term" value="C:proton-transporting ATP synthase complex"/>
    <property type="evidence" value="ECO:0007669"/>
    <property type="project" value="UniProtKB-KW"/>
</dbReference>
<feature type="transmembrane region" description="Helical" evidence="11">
    <location>
        <begin position="76"/>
        <end position="105"/>
    </location>
</feature>
<evidence type="ECO:0000256" key="7">
    <source>
        <dbReference type="ARBA" id="ARBA00022989"/>
    </source>
</evidence>
<dbReference type="InterPro" id="IPR045082">
    <property type="entry name" value="ATP_syn_F0_a_bact/chloroplast"/>
</dbReference>
<keyword evidence="4 11" id="KW-0138">CF(0)</keyword>
<comment type="similarity">
    <text evidence="2 11 12">Belongs to the ATPase A chain family.</text>
</comment>
<feature type="transmembrane region" description="Helical" evidence="11">
    <location>
        <begin position="125"/>
        <end position="144"/>
    </location>
</feature>
<evidence type="ECO:0000256" key="12">
    <source>
        <dbReference type="RuleBase" id="RU000483"/>
    </source>
</evidence>
<accession>A0A1F4ZSH0</accession>
<protein>
    <recommendedName>
        <fullName evidence="11 12">ATP synthase subunit a</fullName>
    </recommendedName>
    <alternativeName>
        <fullName evidence="11">ATP synthase F0 sector subunit a</fullName>
    </alternativeName>
    <alternativeName>
        <fullName evidence="11">F-ATPase subunit 6</fullName>
    </alternativeName>
</protein>
<dbReference type="HAMAP" id="MF_01393">
    <property type="entry name" value="ATP_synth_a_bact"/>
    <property type="match status" value="1"/>
</dbReference>